<feature type="transmembrane region" description="Helical" evidence="6">
    <location>
        <begin position="12"/>
        <end position="38"/>
    </location>
</feature>
<gene>
    <name evidence="8" type="ORF">PLOB_00030965</name>
</gene>
<dbReference type="EMBL" id="CALNXK010000004">
    <property type="protein sequence ID" value="CAH3036417.1"/>
    <property type="molecule type" value="Genomic_DNA"/>
</dbReference>
<keyword evidence="9" id="KW-1185">Reference proteome</keyword>
<evidence type="ECO:0000313" key="9">
    <source>
        <dbReference type="Proteomes" id="UP001159405"/>
    </source>
</evidence>
<feature type="coiled-coil region" evidence="5">
    <location>
        <begin position="94"/>
        <end position="121"/>
    </location>
</feature>
<dbReference type="InterPro" id="IPR032675">
    <property type="entry name" value="LRR_dom_sf"/>
</dbReference>
<evidence type="ECO:0000256" key="6">
    <source>
        <dbReference type="SAM" id="Phobius"/>
    </source>
</evidence>
<keyword evidence="4" id="KW-0067">ATP-binding</keyword>
<evidence type="ECO:0000259" key="7">
    <source>
        <dbReference type="PROSITE" id="PS50837"/>
    </source>
</evidence>
<dbReference type="Gene3D" id="1.20.1440.80">
    <property type="entry name" value="Gap junction channel protein cysteine-rich domain"/>
    <property type="match status" value="1"/>
</dbReference>
<evidence type="ECO:0000256" key="4">
    <source>
        <dbReference type="ARBA" id="ARBA00022840"/>
    </source>
</evidence>
<keyword evidence="6" id="KW-0812">Transmembrane</keyword>
<organism evidence="8 9">
    <name type="scientific">Porites lobata</name>
    <dbReference type="NCBI Taxonomy" id="104759"/>
    <lineage>
        <taxon>Eukaryota</taxon>
        <taxon>Metazoa</taxon>
        <taxon>Cnidaria</taxon>
        <taxon>Anthozoa</taxon>
        <taxon>Hexacorallia</taxon>
        <taxon>Scleractinia</taxon>
        <taxon>Fungiina</taxon>
        <taxon>Poritidae</taxon>
        <taxon>Porites</taxon>
    </lineage>
</organism>
<accession>A0ABN8MXD6</accession>
<keyword evidence="3" id="KW-0547">Nucleotide-binding</keyword>
<comment type="caution">
    <text evidence="8">The sequence shown here is derived from an EMBL/GenBank/DDBJ whole genome shotgun (WGS) entry which is preliminary data.</text>
</comment>
<feature type="transmembrane region" description="Helical" evidence="6">
    <location>
        <begin position="127"/>
        <end position="148"/>
    </location>
</feature>
<sequence>MGHLKESVSPKTLHWLSYVASVLWIVLGVIFFGIFAAMESNESRFDFRCGSNKDKELIRGKCYEQYEKQYHKMPVYWFVIINFFVTSSVAVIYSQVVNSRVNELEAHIKDEEQQAERRIRNPTQKKLFTAYCFQLAARFLLGIFFVVIQANLLYPHNFPSNFHCNLKDNSTNITTSKVKRTQTSYECHNQRAAKKTFGCHFLIGVTGFFALLAFVEATFILFKFVRSIRREERFMEDPQFYKYYLKSNSNASLLEPERQILYRTINHQHQHQHQPATSTAAYIERMKTYVQTVTDRPLSDLKSPFHRNPGEGFGTDITLDQIYTNLNIHEGRVDSEHLAGDRDTLLKNYPRTTANLRPRPADIFDAKKLNILLVGHPGTGKTMFCTKILRDWASDKLFFEGQKKQLDFQVAFLVKLRMLNCLADQELNLRELLDHSEYSAALSDENEVWDYIRQNPSKVLVIFDGFDEYSGRTEIDNDDILYRNSREEDRMPLHSLLKNILSGKILAGATVLTTTRPNALSCFGSLCFHRTVEILGFTTDQVEEYVQKFTNGGDKAETMKEHIRSNLILRSFCYIPVNCFIICSCLLKLLVDNSADHLGCLPTKLTEIYSVAIKIFYFCYDDDRFRHSKHKGRDFYLKPFKELPEAVTRVFSRLGEIAFNGIRRGRLVFESQEVNDVEKNGLFQRLPDTSSGFKEGKEQYCFLHLTVQEFFAAKHLVDTMSHEELKTFVSDHIKEGSWKVVMQFVAGLLEQEKRATDIFSGLLPLSSVTREATSYEFRRDELEALPETVTCWPAKEDKNLVVTLFNCMYENNSSSLEVQTRLAQIDCNALDFRNVRLSPLDCLTLVHALQSSGEKIVYFNSAYSNIADLGCIEISKLFGGKDHNQGFCNLQFLNLSNSRITDKGVEYLTTALINNNCKLNNLDLAMNKITDKGVEHLTKALINTNCKLNSLGLEGNQISDKGAEHLATALINTNCKLNSLGLVGNKITDKGVEHLTKALINTNCKLNSLGLGIFGRRTDKGVKYLTTALTHTNCKLNSLRLRSTQATDQFIEHLATALINNNCKLNLSLILDSNLGYITDKGVEHLTKVLTSSHCKLKRLRLHTRAHRVSEKNKILINDIAKDKNCEVSLIWNSSKDYDIPNEDFP</sequence>
<name>A0ABN8MXD6_9CNID</name>
<dbReference type="PROSITE" id="PS50837">
    <property type="entry name" value="NACHT"/>
    <property type="match status" value="1"/>
</dbReference>
<evidence type="ECO:0000256" key="3">
    <source>
        <dbReference type="ARBA" id="ARBA00022741"/>
    </source>
</evidence>
<dbReference type="SMART" id="SM00368">
    <property type="entry name" value="LRR_RI"/>
    <property type="match status" value="5"/>
</dbReference>
<evidence type="ECO:0000256" key="2">
    <source>
        <dbReference type="ARBA" id="ARBA00022737"/>
    </source>
</evidence>
<dbReference type="InterPro" id="IPR027417">
    <property type="entry name" value="P-loop_NTPase"/>
</dbReference>
<evidence type="ECO:0000313" key="8">
    <source>
        <dbReference type="EMBL" id="CAH3036417.1"/>
    </source>
</evidence>
<keyword evidence="6" id="KW-1133">Transmembrane helix</keyword>
<dbReference type="Proteomes" id="UP001159405">
    <property type="component" value="Unassembled WGS sequence"/>
</dbReference>
<evidence type="ECO:0000256" key="5">
    <source>
        <dbReference type="SAM" id="Coils"/>
    </source>
</evidence>
<dbReference type="Gene3D" id="3.40.50.300">
    <property type="entry name" value="P-loop containing nucleotide triphosphate hydrolases"/>
    <property type="match status" value="1"/>
</dbReference>
<dbReference type="InterPro" id="IPR001611">
    <property type="entry name" value="Leu-rich_rpt"/>
</dbReference>
<dbReference type="Pfam" id="PF05729">
    <property type="entry name" value="NACHT"/>
    <property type="match status" value="1"/>
</dbReference>
<keyword evidence="6" id="KW-0472">Membrane</keyword>
<proteinExistence type="predicted"/>
<keyword evidence="2" id="KW-0677">Repeat</keyword>
<dbReference type="Pfam" id="PF13516">
    <property type="entry name" value="LRR_6"/>
    <property type="match status" value="4"/>
</dbReference>
<dbReference type="Gene3D" id="3.80.10.10">
    <property type="entry name" value="Ribonuclease Inhibitor"/>
    <property type="match status" value="2"/>
</dbReference>
<dbReference type="InterPro" id="IPR051261">
    <property type="entry name" value="NLR"/>
</dbReference>
<feature type="transmembrane region" description="Helical" evidence="6">
    <location>
        <begin position="201"/>
        <end position="225"/>
    </location>
</feature>
<evidence type="ECO:0000256" key="1">
    <source>
        <dbReference type="ARBA" id="ARBA00022614"/>
    </source>
</evidence>
<dbReference type="InterPro" id="IPR007111">
    <property type="entry name" value="NACHT_NTPase"/>
</dbReference>
<dbReference type="SUPFAM" id="SSF52047">
    <property type="entry name" value="RNI-like"/>
    <property type="match status" value="1"/>
</dbReference>
<dbReference type="PANTHER" id="PTHR24106">
    <property type="entry name" value="NACHT, LRR AND CARD DOMAINS-CONTAINING"/>
    <property type="match status" value="1"/>
</dbReference>
<protein>
    <recommendedName>
        <fullName evidence="7">NACHT domain-containing protein</fullName>
    </recommendedName>
</protein>
<dbReference type="SUPFAM" id="SSF52540">
    <property type="entry name" value="P-loop containing nucleoside triphosphate hydrolases"/>
    <property type="match status" value="1"/>
</dbReference>
<feature type="transmembrane region" description="Helical" evidence="6">
    <location>
        <begin position="75"/>
        <end position="93"/>
    </location>
</feature>
<dbReference type="InterPro" id="IPR038359">
    <property type="entry name" value="Connexin_N_sf"/>
</dbReference>
<keyword evidence="1" id="KW-0433">Leucine-rich repeat</keyword>
<keyword evidence="5" id="KW-0175">Coiled coil</keyword>
<reference evidence="8 9" key="1">
    <citation type="submission" date="2022-05" db="EMBL/GenBank/DDBJ databases">
        <authorList>
            <consortium name="Genoscope - CEA"/>
            <person name="William W."/>
        </authorList>
    </citation>
    <scope>NUCLEOTIDE SEQUENCE [LARGE SCALE GENOMIC DNA]</scope>
</reference>
<feature type="domain" description="NACHT" evidence="7">
    <location>
        <begin position="369"/>
        <end position="519"/>
    </location>
</feature>